<feature type="non-terminal residue" evidence="1">
    <location>
        <position position="1"/>
    </location>
</feature>
<dbReference type="Proteomes" id="UP001479290">
    <property type="component" value="Unassembled WGS sequence"/>
</dbReference>
<protein>
    <submittedName>
        <fullName evidence="1">Uncharacterized protein</fullName>
    </submittedName>
</protein>
<keyword evidence="2" id="KW-1185">Reference proteome</keyword>
<name>A0AAW2BAD1_CULAL</name>
<evidence type="ECO:0000313" key="2">
    <source>
        <dbReference type="Proteomes" id="UP001479290"/>
    </source>
</evidence>
<comment type="caution">
    <text evidence="1">The sequence shown here is derived from an EMBL/GenBank/DDBJ whole genome shotgun (WGS) entry which is preliminary data.</text>
</comment>
<sequence length="136" mass="16154">EETGWIETPDYRKDYRGNQMRSHVTKEKRESKRKVKFVELEVAPAQELKDHKVWWSEENKYLAGVPYVDGDVTEEPKEKFKVVMHLKINVLTCAHPDFNWIGGIEAELHHQLPMMKMVKRGSLFKRVKRLVEEPKH</sequence>
<dbReference type="EMBL" id="JAWDJR010000001">
    <property type="protein sequence ID" value="KAK9981694.1"/>
    <property type="molecule type" value="Genomic_DNA"/>
</dbReference>
<organism evidence="1 2">
    <name type="scientific">Culter alburnus</name>
    <name type="common">Topmouth culter</name>
    <dbReference type="NCBI Taxonomy" id="194366"/>
    <lineage>
        <taxon>Eukaryota</taxon>
        <taxon>Metazoa</taxon>
        <taxon>Chordata</taxon>
        <taxon>Craniata</taxon>
        <taxon>Vertebrata</taxon>
        <taxon>Euteleostomi</taxon>
        <taxon>Actinopterygii</taxon>
        <taxon>Neopterygii</taxon>
        <taxon>Teleostei</taxon>
        <taxon>Ostariophysi</taxon>
        <taxon>Cypriniformes</taxon>
        <taxon>Xenocyprididae</taxon>
        <taxon>Xenocypridinae</taxon>
        <taxon>Culter</taxon>
    </lineage>
</organism>
<gene>
    <name evidence="1" type="ORF">ABG768_001218</name>
</gene>
<proteinExistence type="predicted"/>
<evidence type="ECO:0000313" key="1">
    <source>
        <dbReference type="EMBL" id="KAK9981694.1"/>
    </source>
</evidence>
<reference evidence="1 2" key="1">
    <citation type="submission" date="2024-05" db="EMBL/GenBank/DDBJ databases">
        <title>A high-quality chromosomal-level genome assembly of Topmouth culter (Culter alburnus).</title>
        <authorList>
            <person name="Zhao H."/>
        </authorList>
    </citation>
    <scope>NUCLEOTIDE SEQUENCE [LARGE SCALE GENOMIC DNA]</scope>
    <source>
        <strain evidence="1">CATC2023</strain>
        <tissue evidence="1">Muscle</tissue>
    </source>
</reference>
<accession>A0AAW2BAD1</accession>
<dbReference type="AlphaFoldDB" id="A0AAW2BAD1"/>